<keyword evidence="3" id="KW-1185">Reference proteome</keyword>
<dbReference type="STRING" id="1826909.A5893_10610"/>
<reference evidence="2 3" key="1">
    <citation type="submission" date="2016-04" db="EMBL/GenBank/DDBJ databases">
        <authorList>
            <person name="Evans L.H."/>
            <person name="Alamgir A."/>
            <person name="Owens N."/>
            <person name="Weber N.D."/>
            <person name="Virtaneva K."/>
            <person name="Barbian K."/>
            <person name="Babar A."/>
            <person name="Rosenke K."/>
        </authorList>
    </citation>
    <scope>NUCLEOTIDE SEQUENCE [LARGE SCALE GENOMIC DNA]</scope>
    <source>
        <strain evidence="2 3">CCM 8644</strain>
    </source>
</reference>
<protein>
    <recommendedName>
        <fullName evidence="4">TonB C-terminal domain-containing protein</fullName>
    </recommendedName>
</protein>
<accession>A0A179DF60</accession>
<dbReference type="AlphaFoldDB" id="A0A179DF60"/>
<evidence type="ECO:0000313" key="2">
    <source>
        <dbReference type="EMBL" id="OAQ39113.1"/>
    </source>
</evidence>
<evidence type="ECO:0008006" key="4">
    <source>
        <dbReference type="Google" id="ProtNLM"/>
    </source>
</evidence>
<dbReference type="Gene3D" id="3.90.930.1">
    <property type="match status" value="1"/>
</dbReference>
<dbReference type="EMBL" id="LWHJ01000028">
    <property type="protein sequence ID" value="OAQ39113.1"/>
    <property type="molecule type" value="Genomic_DNA"/>
</dbReference>
<keyword evidence="1" id="KW-0732">Signal</keyword>
<evidence type="ECO:0000256" key="1">
    <source>
        <dbReference type="SAM" id="SignalP"/>
    </source>
</evidence>
<gene>
    <name evidence="2" type="ORF">A5893_10610</name>
</gene>
<feature type="signal peptide" evidence="1">
    <location>
        <begin position="1"/>
        <end position="18"/>
    </location>
</feature>
<dbReference type="Gene3D" id="3.30.1150.10">
    <property type="match status" value="1"/>
</dbReference>
<dbReference type="Proteomes" id="UP000078459">
    <property type="component" value="Unassembled WGS sequence"/>
</dbReference>
<evidence type="ECO:0000313" key="3">
    <source>
        <dbReference type="Proteomes" id="UP000078459"/>
    </source>
</evidence>
<name>A0A179DF60_9SPHI</name>
<dbReference type="SUPFAM" id="SSF74653">
    <property type="entry name" value="TolA/TonB C-terminal domain"/>
    <property type="match status" value="1"/>
</dbReference>
<reference evidence="2 3" key="2">
    <citation type="submission" date="2016-06" db="EMBL/GenBank/DDBJ databases">
        <title>Pedobacter psychrophilus sp. nov., isolated from Antarctic fragmentary rock.</title>
        <authorList>
            <person name="Svec P."/>
        </authorList>
    </citation>
    <scope>NUCLEOTIDE SEQUENCE [LARGE SCALE GENOMIC DNA]</scope>
    <source>
        <strain evidence="2 3">CCM 8644</strain>
    </source>
</reference>
<feature type="chain" id="PRO_5008100490" description="TonB C-terminal domain-containing protein" evidence="1">
    <location>
        <begin position="19"/>
        <end position="312"/>
    </location>
</feature>
<organism evidence="2 3">
    <name type="scientific">Pedobacter psychrophilus</name>
    <dbReference type="NCBI Taxonomy" id="1826909"/>
    <lineage>
        <taxon>Bacteria</taxon>
        <taxon>Pseudomonadati</taxon>
        <taxon>Bacteroidota</taxon>
        <taxon>Sphingobacteriia</taxon>
        <taxon>Sphingobacteriales</taxon>
        <taxon>Sphingobacteriaceae</taxon>
        <taxon>Pedobacter</taxon>
    </lineage>
</organism>
<comment type="caution">
    <text evidence="2">The sequence shown here is derived from an EMBL/GenBank/DDBJ whole genome shotgun (WGS) entry which is preliminary data.</text>
</comment>
<dbReference type="RefSeq" id="WP_068822640.1">
    <property type="nucleotide sequence ID" value="NZ_LWHJ01000028.1"/>
</dbReference>
<proteinExistence type="predicted"/>
<dbReference type="OrthoDB" id="649093at2"/>
<sequence length="312" mass="36296">MKKTLTFFILLFSIKSNAQKLYSTTFLKFSNQEVKSKDSADFIRYIYFPENGALTTKLIEIFKNDTLKKEGLITVRILPLNGFEGEVKEYFENGNLKTLNYYDKKGLSSSRSLYYKNGSLKEQGSDKRLNGFIKHKTKQFYDNGVALLDSLGNGHVIYKDEDDGTIKEGDFKKGFMNGSWKTFDINHQLIFEDFYVDGDFKKGITYNETEMPIVYKRINTYAYADNYGYNKNRLNGYYGTVRNGSFEGTVLYFLDIDKEGKLSNIRLKTSLNEKKDNQLLENITKAKWHPATFRGKPIEDFNYEFALFYNIN</sequence>